<evidence type="ECO:0000256" key="2">
    <source>
        <dbReference type="ARBA" id="ARBA00022801"/>
    </source>
</evidence>
<evidence type="ECO:0000313" key="4">
    <source>
        <dbReference type="Proteomes" id="UP000784294"/>
    </source>
</evidence>
<comment type="caution">
    <text evidence="3">The sequence shown here is derived from an EMBL/GenBank/DDBJ whole genome shotgun (WGS) entry which is preliminary data.</text>
</comment>
<evidence type="ECO:0000256" key="1">
    <source>
        <dbReference type="ARBA" id="ARBA00022723"/>
    </source>
</evidence>
<accession>A0A448X976</accession>
<dbReference type="InterPro" id="IPR039461">
    <property type="entry name" value="Peptidase_M49"/>
</dbReference>
<evidence type="ECO:0000313" key="3">
    <source>
        <dbReference type="EMBL" id="VEL31118.1"/>
    </source>
</evidence>
<feature type="non-terminal residue" evidence="3">
    <location>
        <position position="260"/>
    </location>
</feature>
<dbReference type="Proteomes" id="UP000784294">
    <property type="component" value="Unassembled WGS sequence"/>
</dbReference>
<dbReference type="EMBL" id="CAAALY010118938">
    <property type="protein sequence ID" value="VEL31118.1"/>
    <property type="molecule type" value="Genomic_DNA"/>
</dbReference>
<keyword evidence="1" id="KW-0479">Metal-binding</keyword>
<dbReference type="GO" id="GO:0046872">
    <property type="term" value="F:metal ion binding"/>
    <property type="evidence" value="ECO:0007669"/>
    <property type="project" value="UniProtKB-KW"/>
</dbReference>
<dbReference type="Gene3D" id="3.30.70.2600">
    <property type="match status" value="1"/>
</dbReference>
<dbReference type="PANTHER" id="PTHR23422:SF11">
    <property type="entry name" value="DIPEPTIDYL PEPTIDASE 3"/>
    <property type="match status" value="1"/>
</dbReference>
<keyword evidence="4" id="KW-1185">Reference proteome</keyword>
<dbReference type="PANTHER" id="PTHR23422">
    <property type="entry name" value="DIPEPTIDYL PEPTIDASE III-RELATED"/>
    <property type="match status" value="1"/>
</dbReference>
<dbReference type="OrthoDB" id="4694525at2759"/>
<name>A0A448X976_9PLAT</name>
<keyword evidence="2" id="KW-0378">Hydrolase</keyword>
<proteinExistence type="predicted"/>
<gene>
    <name evidence="3" type="ORF">PXEA_LOCUS24558</name>
</gene>
<sequence>MLINFLGYLIIFNRKLLAYKLATPPALQSVTSPHPGFPSMTEYILKSPPVCSLQAEEAFRALSLTEKKYVKSAYESSWIGGLIDLIQTSPESAGIFILFQRIFRIESPEDVCRAARAAGLDELECDNAFAYIAMFYANLGNYKSFGDSKFIPALPEERFSILVSSTKSFKDPSSGVSSLWSSLVPAIYSLNPRRLRLDFGPSAGITTYYSSNCTREDAKIVEGYFRATRTEGYNTRLFKKIEDGKQIYLLKYASAEEKSI</sequence>
<dbReference type="GO" id="GO:0005737">
    <property type="term" value="C:cytoplasm"/>
    <property type="evidence" value="ECO:0007669"/>
    <property type="project" value="TreeGrafter"/>
</dbReference>
<reference evidence="3" key="1">
    <citation type="submission" date="2018-11" db="EMBL/GenBank/DDBJ databases">
        <authorList>
            <consortium name="Pathogen Informatics"/>
        </authorList>
    </citation>
    <scope>NUCLEOTIDE SEQUENCE</scope>
</reference>
<dbReference type="AlphaFoldDB" id="A0A448X976"/>
<organism evidence="3 4">
    <name type="scientific">Protopolystoma xenopodis</name>
    <dbReference type="NCBI Taxonomy" id="117903"/>
    <lineage>
        <taxon>Eukaryota</taxon>
        <taxon>Metazoa</taxon>
        <taxon>Spiralia</taxon>
        <taxon>Lophotrochozoa</taxon>
        <taxon>Platyhelminthes</taxon>
        <taxon>Monogenea</taxon>
        <taxon>Polyopisthocotylea</taxon>
        <taxon>Polystomatidea</taxon>
        <taxon>Polystomatidae</taxon>
        <taxon>Protopolystoma</taxon>
    </lineage>
</organism>
<protein>
    <submittedName>
        <fullName evidence="3">Uncharacterized protein</fullName>
    </submittedName>
</protein>
<dbReference type="Pfam" id="PF03571">
    <property type="entry name" value="Peptidase_M49"/>
    <property type="match status" value="1"/>
</dbReference>
<dbReference type="GO" id="GO:0008239">
    <property type="term" value="F:dipeptidyl-peptidase activity"/>
    <property type="evidence" value="ECO:0007669"/>
    <property type="project" value="TreeGrafter"/>
</dbReference>